<dbReference type="InterPro" id="IPR050416">
    <property type="entry name" value="FAD-linked_Oxidoreductase"/>
</dbReference>
<dbReference type="Gene3D" id="3.30.465.10">
    <property type="match status" value="1"/>
</dbReference>
<dbReference type="GO" id="GO:0071949">
    <property type="term" value="F:FAD binding"/>
    <property type="evidence" value="ECO:0007669"/>
    <property type="project" value="InterPro"/>
</dbReference>
<accession>A0AAW0C7F8</accession>
<organism evidence="7 8">
    <name type="scientific">Paramarasmius palmivorus</name>
    <dbReference type="NCBI Taxonomy" id="297713"/>
    <lineage>
        <taxon>Eukaryota</taxon>
        <taxon>Fungi</taxon>
        <taxon>Dikarya</taxon>
        <taxon>Basidiomycota</taxon>
        <taxon>Agaricomycotina</taxon>
        <taxon>Agaricomycetes</taxon>
        <taxon>Agaricomycetidae</taxon>
        <taxon>Agaricales</taxon>
        <taxon>Marasmiineae</taxon>
        <taxon>Marasmiaceae</taxon>
        <taxon>Paramarasmius</taxon>
    </lineage>
</organism>
<dbReference type="PANTHER" id="PTHR42973">
    <property type="entry name" value="BINDING OXIDOREDUCTASE, PUTATIVE (AFU_ORTHOLOGUE AFUA_1G17690)-RELATED"/>
    <property type="match status" value="1"/>
</dbReference>
<protein>
    <recommendedName>
        <fullName evidence="6">FAD-binding PCMH-type domain-containing protein</fullName>
    </recommendedName>
</protein>
<gene>
    <name evidence="7" type="ORF">VNI00_012306</name>
</gene>
<evidence type="ECO:0000256" key="5">
    <source>
        <dbReference type="SAM" id="SignalP"/>
    </source>
</evidence>
<keyword evidence="3" id="KW-0274">FAD</keyword>
<dbReference type="Proteomes" id="UP001383192">
    <property type="component" value="Unassembled WGS sequence"/>
</dbReference>
<dbReference type="SUPFAM" id="SSF56176">
    <property type="entry name" value="FAD-binding/transporter-associated domain-like"/>
    <property type="match status" value="1"/>
</dbReference>
<feature type="signal peptide" evidence="5">
    <location>
        <begin position="1"/>
        <end position="18"/>
    </location>
</feature>
<dbReference type="PROSITE" id="PS51387">
    <property type="entry name" value="FAD_PCMH"/>
    <property type="match status" value="1"/>
</dbReference>
<keyword evidence="5" id="KW-0732">Signal</keyword>
<evidence type="ECO:0000313" key="8">
    <source>
        <dbReference type="Proteomes" id="UP001383192"/>
    </source>
</evidence>
<sequence length="504" mass="55551">MPPRKLLVFLVSAVLVNAAQQSQLENVNHTAVAQCCSEISQQWPDLVDSSNSNQHYYAMQQVDIHPQCRFTPLSPSDVSAVVGILNENGCAFAVKSGGHGVWAGHSNIEGGVVVDFTKMRSIEVDSEQRIARLEPGATWEEVYQIMDAHNITVSGGRIATVGVGGYLLGGGISFLSYERGFACDSIVNYQIVLSNGIIVEANATSNSDLYWALKLGSTNYGIVTRFDVVTYDASSQIYAGAQAYGLSDDVQEPLLEKWLSYIANLTIDPKVAGLINLNGSAELEALIRVYLDPEDADFSSYVPDTPVVDTMGFTNTADFIESIENVCGVDKRVSWYTITVSAELSLMEDLLNRTQQEHFSLSSQFPGVEFYTTLQPISKGFTAGSQGNPVHSVLAERDEDLVLVVWYALWDDPAYDVAVDDAVVAFGNSVEEDIRQQGLLNNFLYLNYANKRQAVYDRSVSKDSLSKMIEAKQKYDPENVFGRLWHGGYKLPQAPENTDHRREL</sequence>
<evidence type="ECO:0000256" key="4">
    <source>
        <dbReference type="ARBA" id="ARBA00023002"/>
    </source>
</evidence>
<evidence type="ECO:0000256" key="3">
    <source>
        <dbReference type="ARBA" id="ARBA00022827"/>
    </source>
</evidence>
<dbReference type="InterPro" id="IPR016169">
    <property type="entry name" value="FAD-bd_PCMH_sub2"/>
</dbReference>
<feature type="domain" description="FAD-binding PCMH-type" evidence="6">
    <location>
        <begin position="62"/>
        <end position="233"/>
    </location>
</feature>
<feature type="chain" id="PRO_5043552956" description="FAD-binding PCMH-type domain-containing protein" evidence="5">
    <location>
        <begin position="19"/>
        <end position="504"/>
    </location>
</feature>
<evidence type="ECO:0000256" key="1">
    <source>
        <dbReference type="ARBA" id="ARBA00005466"/>
    </source>
</evidence>
<dbReference type="GO" id="GO:0016491">
    <property type="term" value="F:oxidoreductase activity"/>
    <property type="evidence" value="ECO:0007669"/>
    <property type="project" value="UniProtKB-KW"/>
</dbReference>
<evidence type="ECO:0000259" key="6">
    <source>
        <dbReference type="PROSITE" id="PS51387"/>
    </source>
</evidence>
<keyword evidence="4" id="KW-0560">Oxidoreductase</keyword>
<comment type="similarity">
    <text evidence="1">Belongs to the oxygen-dependent FAD-linked oxidoreductase family.</text>
</comment>
<keyword evidence="8" id="KW-1185">Reference proteome</keyword>
<dbReference type="PANTHER" id="PTHR42973:SF53">
    <property type="entry name" value="FAD-BINDING PCMH-TYPE DOMAIN-CONTAINING PROTEIN-RELATED"/>
    <property type="match status" value="1"/>
</dbReference>
<dbReference type="InterPro" id="IPR006094">
    <property type="entry name" value="Oxid_FAD_bind_N"/>
</dbReference>
<proteinExistence type="inferred from homology"/>
<comment type="caution">
    <text evidence="7">The sequence shown here is derived from an EMBL/GenBank/DDBJ whole genome shotgun (WGS) entry which is preliminary data.</text>
</comment>
<name>A0AAW0C7F8_9AGAR</name>
<dbReference type="Pfam" id="PF01565">
    <property type="entry name" value="FAD_binding_4"/>
    <property type="match status" value="1"/>
</dbReference>
<dbReference type="AlphaFoldDB" id="A0AAW0C7F8"/>
<dbReference type="InterPro" id="IPR016166">
    <property type="entry name" value="FAD-bd_PCMH"/>
</dbReference>
<dbReference type="InterPro" id="IPR036318">
    <property type="entry name" value="FAD-bd_PCMH-like_sf"/>
</dbReference>
<evidence type="ECO:0000313" key="7">
    <source>
        <dbReference type="EMBL" id="KAK7034664.1"/>
    </source>
</evidence>
<dbReference type="EMBL" id="JAYKXP010000056">
    <property type="protein sequence ID" value="KAK7034664.1"/>
    <property type="molecule type" value="Genomic_DNA"/>
</dbReference>
<keyword evidence="2" id="KW-0285">Flavoprotein</keyword>
<reference evidence="7 8" key="1">
    <citation type="submission" date="2024-01" db="EMBL/GenBank/DDBJ databases">
        <title>A draft genome for a cacao thread blight-causing isolate of Paramarasmius palmivorus.</title>
        <authorList>
            <person name="Baruah I.K."/>
            <person name="Bukari Y."/>
            <person name="Amoako-Attah I."/>
            <person name="Meinhardt L.W."/>
            <person name="Bailey B.A."/>
            <person name="Cohen S.P."/>
        </authorList>
    </citation>
    <scope>NUCLEOTIDE SEQUENCE [LARGE SCALE GENOMIC DNA]</scope>
    <source>
        <strain evidence="7 8">GH-12</strain>
    </source>
</reference>
<evidence type="ECO:0000256" key="2">
    <source>
        <dbReference type="ARBA" id="ARBA00022630"/>
    </source>
</evidence>